<organism evidence="4 5">
    <name type="scientific">Primorskyibacter sedentarius</name>
    <dbReference type="NCBI Taxonomy" id="745311"/>
    <lineage>
        <taxon>Bacteria</taxon>
        <taxon>Pseudomonadati</taxon>
        <taxon>Pseudomonadota</taxon>
        <taxon>Alphaproteobacteria</taxon>
        <taxon>Rhodobacterales</taxon>
        <taxon>Roseobacteraceae</taxon>
        <taxon>Primorskyibacter</taxon>
    </lineage>
</organism>
<feature type="domain" description="Glycosyl transferase family 1" evidence="3">
    <location>
        <begin position="218"/>
        <end position="371"/>
    </location>
</feature>
<dbReference type="SUPFAM" id="SSF53756">
    <property type="entry name" value="UDP-Glycosyltransferase/glycogen phosphorylase"/>
    <property type="match status" value="1"/>
</dbReference>
<dbReference type="Proteomes" id="UP000295696">
    <property type="component" value="Unassembled WGS sequence"/>
</dbReference>
<dbReference type="OrthoDB" id="503550at2"/>
<dbReference type="AlphaFoldDB" id="A0A4R3J3R1"/>
<reference evidence="4 5" key="1">
    <citation type="submission" date="2019-03" db="EMBL/GenBank/DDBJ databases">
        <title>Genomic Encyclopedia of Type Strains, Phase IV (KMG-IV): sequencing the most valuable type-strain genomes for metagenomic binning, comparative biology and taxonomic classification.</title>
        <authorList>
            <person name="Goeker M."/>
        </authorList>
    </citation>
    <scope>NUCLEOTIDE SEQUENCE [LARGE SCALE GENOMIC DNA]</scope>
    <source>
        <strain evidence="4 5">DSM 104836</strain>
    </source>
</reference>
<protein>
    <submittedName>
        <fullName evidence="4">Glycosyltransferase involved in cell wall biosynthesis</fullName>
    </submittedName>
</protein>
<dbReference type="PANTHER" id="PTHR12526:SF510">
    <property type="entry name" value="D-INOSITOL 3-PHOSPHATE GLYCOSYLTRANSFERASE"/>
    <property type="match status" value="1"/>
</dbReference>
<keyword evidence="2 4" id="KW-0808">Transferase</keyword>
<accession>A0A4R3J3R1</accession>
<dbReference type="InterPro" id="IPR001296">
    <property type="entry name" value="Glyco_trans_1"/>
</dbReference>
<comment type="caution">
    <text evidence="4">The sequence shown here is derived from an EMBL/GenBank/DDBJ whole genome shotgun (WGS) entry which is preliminary data.</text>
</comment>
<gene>
    <name evidence="4" type="ORF">EDD52_11823</name>
</gene>
<dbReference type="GO" id="GO:0016757">
    <property type="term" value="F:glycosyltransferase activity"/>
    <property type="evidence" value="ECO:0007669"/>
    <property type="project" value="UniProtKB-KW"/>
</dbReference>
<evidence type="ECO:0000313" key="5">
    <source>
        <dbReference type="Proteomes" id="UP000295696"/>
    </source>
</evidence>
<dbReference type="RefSeq" id="WP_132247736.1">
    <property type="nucleotide sequence ID" value="NZ_SLZU01000018.1"/>
</dbReference>
<keyword evidence="5" id="KW-1185">Reference proteome</keyword>
<evidence type="ECO:0000313" key="4">
    <source>
        <dbReference type="EMBL" id="TCS59812.1"/>
    </source>
</evidence>
<keyword evidence="1" id="KW-0328">Glycosyltransferase</keyword>
<evidence type="ECO:0000256" key="2">
    <source>
        <dbReference type="ARBA" id="ARBA00022679"/>
    </source>
</evidence>
<evidence type="ECO:0000256" key="1">
    <source>
        <dbReference type="ARBA" id="ARBA00022676"/>
    </source>
</evidence>
<name>A0A4R3J3R1_9RHOB</name>
<proteinExistence type="predicted"/>
<dbReference type="PANTHER" id="PTHR12526">
    <property type="entry name" value="GLYCOSYLTRANSFERASE"/>
    <property type="match status" value="1"/>
</dbReference>
<sequence>MTAQTPRELILLPSLKAREGAQGRLILTQKYLDGAAEYARTWPGPVTSLVDLDTRPGVDMDQVETGLDDPATRLELRPKDNDALAARLQHAAMALAHLSSIEAETAALCHRIGVPIVFTSEYTPQTEIQIINASTSNPLRRLRRRFYTRQVERKRQEILRRHATGLQCSGTPTYDLYSSIAPNPLLFFDNRVPSADIINDTALEAKCAQMATGAPLRLVFGGRITAMKGVMELPRVAGALDRYGVPYQMEIYGSGDLETALRRKIADEGLSERVTLHPPMDFINGWIPLLKRQADLFVCCHPQGDPSSTYPEVMSCGVPIVGYANEAFAGIVRESGAGWSVPMHDAAGLAAEIARLHGDRTALQEMARRGRGFALEHCFEATFEKRTKHLIRTSRLPEGDKSLHQE</sequence>
<dbReference type="EMBL" id="SLZU01000018">
    <property type="protein sequence ID" value="TCS59812.1"/>
    <property type="molecule type" value="Genomic_DNA"/>
</dbReference>
<dbReference type="Gene3D" id="3.40.50.2000">
    <property type="entry name" value="Glycogen Phosphorylase B"/>
    <property type="match status" value="1"/>
</dbReference>
<evidence type="ECO:0000259" key="3">
    <source>
        <dbReference type="Pfam" id="PF00534"/>
    </source>
</evidence>
<dbReference type="Pfam" id="PF00534">
    <property type="entry name" value="Glycos_transf_1"/>
    <property type="match status" value="1"/>
</dbReference>